<protein>
    <submittedName>
        <fullName evidence="1">21490_t:CDS:1</fullName>
    </submittedName>
</protein>
<feature type="non-terminal residue" evidence="1">
    <location>
        <position position="1"/>
    </location>
</feature>
<organism evidence="1 2">
    <name type="scientific">Racocetra persica</name>
    <dbReference type="NCBI Taxonomy" id="160502"/>
    <lineage>
        <taxon>Eukaryota</taxon>
        <taxon>Fungi</taxon>
        <taxon>Fungi incertae sedis</taxon>
        <taxon>Mucoromycota</taxon>
        <taxon>Glomeromycotina</taxon>
        <taxon>Glomeromycetes</taxon>
        <taxon>Diversisporales</taxon>
        <taxon>Gigasporaceae</taxon>
        <taxon>Racocetra</taxon>
    </lineage>
</organism>
<evidence type="ECO:0000313" key="2">
    <source>
        <dbReference type="Proteomes" id="UP000789920"/>
    </source>
</evidence>
<evidence type="ECO:0000313" key="1">
    <source>
        <dbReference type="EMBL" id="CAG8811693.1"/>
    </source>
</evidence>
<dbReference type="Proteomes" id="UP000789920">
    <property type="component" value="Unassembled WGS sequence"/>
</dbReference>
<sequence>IGVISPWDFVQKSRLFKDKYRAKLLPLAVDLQSEEPDIKETSDTKEYEISSIRKELDNLIKKVRLYENIVDTSILNSNETNASPTINIS</sequence>
<dbReference type="EMBL" id="CAJVQC010072716">
    <property type="protein sequence ID" value="CAG8811693.1"/>
    <property type="molecule type" value="Genomic_DNA"/>
</dbReference>
<feature type="non-terminal residue" evidence="1">
    <location>
        <position position="89"/>
    </location>
</feature>
<keyword evidence="2" id="KW-1185">Reference proteome</keyword>
<reference evidence="1" key="1">
    <citation type="submission" date="2021-06" db="EMBL/GenBank/DDBJ databases">
        <authorList>
            <person name="Kallberg Y."/>
            <person name="Tangrot J."/>
            <person name="Rosling A."/>
        </authorList>
    </citation>
    <scope>NUCLEOTIDE SEQUENCE</scope>
    <source>
        <strain evidence="1">MA461A</strain>
    </source>
</reference>
<name>A0ACA9RVS3_9GLOM</name>
<gene>
    <name evidence="1" type="ORF">RPERSI_LOCUS23370</name>
</gene>
<proteinExistence type="predicted"/>
<comment type="caution">
    <text evidence="1">The sequence shown here is derived from an EMBL/GenBank/DDBJ whole genome shotgun (WGS) entry which is preliminary data.</text>
</comment>
<accession>A0ACA9RVS3</accession>